<dbReference type="SMART" id="SM00256">
    <property type="entry name" value="FBOX"/>
    <property type="match status" value="1"/>
</dbReference>
<dbReference type="CDD" id="cd09917">
    <property type="entry name" value="F-box_SF"/>
    <property type="match status" value="1"/>
</dbReference>
<feature type="region of interest" description="Disordered" evidence="1">
    <location>
        <begin position="20"/>
        <end position="101"/>
    </location>
</feature>
<dbReference type="InterPro" id="IPR001810">
    <property type="entry name" value="F-box_dom"/>
</dbReference>
<accession>A0AAN6GGB7</accession>
<feature type="region of interest" description="Disordered" evidence="1">
    <location>
        <begin position="168"/>
        <end position="205"/>
    </location>
</feature>
<organism evidence="3 4">
    <name type="scientific">Tilletia horrida</name>
    <dbReference type="NCBI Taxonomy" id="155126"/>
    <lineage>
        <taxon>Eukaryota</taxon>
        <taxon>Fungi</taxon>
        <taxon>Dikarya</taxon>
        <taxon>Basidiomycota</taxon>
        <taxon>Ustilaginomycotina</taxon>
        <taxon>Exobasidiomycetes</taxon>
        <taxon>Tilletiales</taxon>
        <taxon>Tilletiaceae</taxon>
        <taxon>Tilletia</taxon>
    </lineage>
</organism>
<protein>
    <recommendedName>
        <fullName evidence="2">F-box domain-containing protein</fullName>
    </recommendedName>
</protein>
<feature type="compositionally biased region" description="Polar residues" evidence="1">
    <location>
        <begin position="24"/>
        <end position="45"/>
    </location>
</feature>
<evidence type="ECO:0000313" key="4">
    <source>
        <dbReference type="Proteomes" id="UP001176521"/>
    </source>
</evidence>
<keyword evidence="4" id="KW-1185">Reference proteome</keyword>
<dbReference type="Pfam" id="PF12937">
    <property type="entry name" value="F-box-like"/>
    <property type="match status" value="1"/>
</dbReference>
<gene>
    <name evidence="3" type="ORF">OC842_002207</name>
</gene>
<reference evidence="3" key="1">
    <citation type="journal article" date="2023" name="PhytoFront">
        <title>Draft Genome Resources of Seven Strains of Tilletia horrida, Causal Agent of Kernel Smut of Rice.</title>
        <authorList>
            <person name="Khanal S."/>
            <person name="Antony Babu S."/>
            <person name="Zhou X.G."/>
        </authorList>
    </citation>
    <scope>NUCLEOTIDE SEQUENCE</scope>
    <source>
        <strain evidence="3">TX3</strain>
    </source>
</reference>
<evidence type="ECO:0000259" key="2">
    <source>
        <dbReference type="PROSITE" id="PS50181"/>
    </source>
</evidence>
<feature type="compositionally biased region" description="Low complexity" evidence="1">
    <location>
        <begin position="269"/>
        <end position="282"/>
    </location>
</feature>
<feature type="compositionally biased region" description="Low complexity" evidence="1">
    <location>
        <begin position="169"/>
        <end position="203"/>
    </location>
</feature>
<proteinExistence type="predicted"/>
<evidence type="ECO:0000256" key="1">
    <source>
        <dbReference type="SAM" id="MobiDB-lite"/>
    </source>
</evidence>
<feature type="region of interest" description="Disordered" evidence="1">
    <location>
        <begin position="262"/>
        <end position="320"/>
    </location>
</feature>
<dbReference type="InterPro" id="IPR036047">
    <property type="entry name" value="F-box-like_dom_sf"/>
</dbReference>
<dbReference type="EMBL" id="JAPDMQ010000089">
    <property type="protein sequence ID" value="KAK0535774.1"/>
    <property type="molecule type" value="Genomic_DNA"/>
</dbReference>
<dbReference type="SUPFAM" id="SSF81383">
    <property type="entry name" value="F-box domain"/>
    <property type="match status" value="1"/>
</dbReference>
<dbReference type="Proteomes" id="UP001176521">
    <property type="component" value="Unassembled WGS sequence"/>
</dbReference>
<dbReference type="Gene3D" id="1.20.1280.50">
    <property type="match status" value="1"/>
</dbReference>
<comment type="caution">
    <text evidence="3">The sequence shown here is derived from an EMBL/GenBank/DDBJ whole genome shotgun (WGS) entry which is preliminary data.</text>
</comment>
<evidence type="ECO:0000313" key="3">
    <source>
        <dbReference type="EMBL" id="KAK0535774.1"/>
    </source>
</evidence>
<dbReference type="PROSITE" id="PS50181">
    <property type="entry name" value="FBOX"/>
    <property type="match status" value="1"/>
</dbReference>
<dbReference type="AlphaFoldDB" id="A0AAN6GGB7"/>
<name>A0AAN6GGB7_9BASI</name>
<sequence length="320" mass="33913">MSTSSLLYAALSNRLAASSLNGAQQQQNPGAHSEQQLSEWESISHASDDELVDVASLPGTAPGTPRNASRPSSPPPALRVDGSPTKAASRSRAAAKIKSKTDPLRTLPSEVSQRIFLQLSIPSLLSCSAVSKRWRRSATLNFCWFKYSQAFDPIEHVDSFLLIPPPGPAAAAGSSSSSNGTDSAATGAASSGPAGSTGSAAATWTRRESRTDWKLTFAKQVRMARRELERGDALFGIGGGSGSSGYATPSRTERLASEGVITNTERRQQQWAEAAQLAQTTTYSKTERREHYKSQGSRGGKVKGKTGKGGVKTGQESLWD</sequence>
<feature type="domain" description="F-box" evidence="2">
    <location>
        <begin position="101"/>
        <end position="147"/>
    </location>
</feature>